<protein>
    <submittedName>
        <fullName evidence="1">Uncharacterized protein</fullName>
    </submittedName>
</protein>
<comment type="caution">
    <text evidence="1">The sequence shown here is derived from an EMBL/GenBank/DDBJ whole genome shotgun (WGS) entry which is preliminary data.</text>
</comment>
<dbReference type="AlphaFoldDB" id="A0A0F9HGQ5"/>
<sequence>MKLFGNPNCQMCDEKRVTIEELEEEVRVEKSCTKIVEKQRNVLGKKSANQALELEKYKLFFKLLKKLLS</sequence>
<organism evidence="1">
    <name type="scientific">marine sediment metagenome</name>
    <dbReference type="NCBI Taxonomy" id="412755"/>
    <lineage>
        <taxon>unclassified sequences</taxon>
        <taxon>metagenomes</taxon>
        <taxon>ecological metagenomes</taxon>
    </lineage>
</organism>
<reference evidence="1" key="1">
    <citation type="journal article" date="2015" name="Nature">
        <title>Complex archaea that bridge the gap between prokaryotes and eukaryotes.</title>
        <authorList>
            <person name="Spang A."/>
            <person name="Saw J.H."/>
            <person name="Jorgensen S.L."/>
            <person name="Zaremba-Niedzwiedzka K."/>
            <person name="Martijn J."/>
            <person name="Lind A.E."/>
            <person name="van Eijk R."/>
            <person name="Schleper C."/>
            <person name="Guy L."/>
            <person name="Ettema T.J."/>
        </authorList>
    </citation>
    <scope>NUCLEOTIDE SEQUENCE</scope>
</reference>
<name>A0A0F9HGQ5_9ZZZZ</name>
<dbReference type="EMBL" id="LAZR01024709">
    <property type="protein sequence ID" value="KKL74277.1"/>
    <property type="molecule type" value="Genomic_DNA"/>
</dbReference>
<accession>A0A0F9HGQ5</accession>
<gene>
    <name evidence="1" type="ORF">LCGC14_2066550</name>
</gene>
<proteinExistence type="predicted"/>
<evidence type="ECO:0000313" key="1">
    <source>
        <dbReference type="EMBL" id="KKL74277.1"/>
    </source>
</evidence>